<evidence type="ECO:0000313" key="4">
    <source>
        <dbReference type="Proteomes" id="UP000612352"/>
    </source>
</evidence>
<dbReference type="PANTHER" id="PTHR34219">
    <property type="entry name" value="IRON-REGULATED INNER MEMBRANE PROTEIN-RELATED"/>
    <property type="match status" value="1"/>
</dbReference>
<comment type="caution">
    <text evidence="3">The sequence shown here is derived from an EMBL/GenBank/DDBJ whole genome shotgun (WGS) entry which is preliminary data.</text>
</comment>
<keyword evidence="1" id="KW-0472">Membrane</keyword>
<organism evidence="3 4">
    <name type="scientific">Brachybacterium halotolerans</name>
    <dbReference type="NCBI Taxonomy" id="2795215"/>
    <lineage>
        <taxon>Bacteria</taxon>
        <taxon>Bacillati</taxon>
        <taxon>Actinomycetota</taxon>
        <taxon>Actinomycetes</taxon>
        <taxon>Micrococcales</taxon>
        <taxon>Dermabacteraceae</taxon>
        <taxon>Brachybacterium</taxon>
    </lineage>
</organism>
<sequence>MRPAGGGTAKPRRLRDELRELLLRLHFYVGLFIAPFLLVAAVTGILYALTPQIEQVVYDKELHASAPANGESVALAQQVQAARAAVPDGTIAEIRPPKDAESTTRVTFDSPSAEKDRQLTAFVDPHTGKVTGVLNTFGEWLPLRTWFDDMHRHLHLGDPGRVYSELAASWLWVLALSGIITWITRKIRKRSTRAYLLPTRKGPQRQRSMSLHATVGIWAAIGLFFLSATGLTWSQFAGGNVSALRASLHWSTPTVATDTTNTPAVAQDDVPQTAQKVLEVARGHDLGDPVAITPANDGGAWTVSQVQRSWPLKQDSLAIDPSSGSVVDSVKFEDWPLAGKLAEAGISLHMGILFGWVNQLVLIAVAAVVITLIVIGYRMWWRRRPKGPGAGLPKPLGRRVDTAGAYGILLAAAAMLGVLLPLLGVSLIIFMAVDLARQLLGAHRSMS</sequence>
<keyword evidence="1" id="KW-0812">Transmembrane</keyword>
<dbReference type="Proteomes" id="UP000612352">
    <property type="component" value="Unassembled WGS sequence"/>
</dbReference>
<dbReference type="EMBL" id="JAEDAJ010000002">
    <property type="protein sequence ID" value="MBK0330941.1"/>
    <property type="molecule type" value="Genomic_DNA"/>
</dbReference>
<dbReference type="InterPro" id="IPR025711">
    <property type="entry name" value="PepSY"/>
</dbReference>
<dbReference type="Pfam" id="PF03929">
    <property type="entry name" value="PepSY_TM"/>
    <property type="match status" value="1"/>
</dbReference>
<feature type="transmembrane region" description="Helical" evidence="1">
    <location>
        <begin position="162"/>
        <end position="183"/>
    </location>
</feature>
<dbReference type="PANTHER" id="PTHR34219:SF1">
    <property type="entry name" value="PEPSY DOMAIN-CONTAINING PROTEIN"/>
    <property type="match status" value="1"/>
</dbReference>
<gene>
    <name evidence="3" type="ORF">I8D64_05935</name>
</gene>
<keyword evidence="1" id="KW-1133">Transmembrane helix</keyword>
<reference evidence="3 4" key="1">
    <citation type="submission" date="2020-12" db="EMBL/GenBank/DDBJ databases">
        <title>Brachybacterium sp. MASK1Z-5, whole genome shotgun sequence.</title>
        <authorList>
            <person name="Tuo L."/>
        </authorList>
    </citation>
    <scope>NUCLEOTIDE SEQUENCE [LARGE SCALE GENOMIC DNA]</scope>
    <source>
        <strain evidence="3 4">MASK1Z-5</strain>
    </source>
</reference>
<dbReference type="Pfam" id="PF03413">
    <property type="entry name" value="PepSY"/>
    <property type="match status" value="1"/>
</dbReference>
<feature type="transmembrane region" description="Helical" evidence="1">
    <location>
        <begin position="356"/>
        <end position="377"/>
    </location>
</feature>
<evidence type="ECO:0000313" key="3">
    <source>
        <dbReference type="EMBL" id="MBK0330941.1"/>
    </source>
</evidence>
<proteinExistence type="predicted"/>
<protein>
    <submittedName>
        <fullName evidence="3">PepSY domain-containing protein</fullName>
    </submittedName>
</protein>
<dbReference type="RefSeq" id="WP_200501580.1">
    <property type="nucleotide sequence ID" value="NZ_JAEDAJ010000002.1"/>
</dbReference>
<accession>A0ABS1B8I8</accession>
<feature type="transmembrane region" description="Helical" evidence="1">
    <location>
        <begin position="21"/>
        <end position="49"/>
    </location>
</feature>
<feature type="transmembrane region" description="Helical" evidence="1">
    <location>
        <begin position="408"/>
        <end position="433"/>
    </location>
</feature>
<evidence type="ECO:0000259" key="2">
    <source>
        <dbReference type="Pfam" id="PF03413"/>
    </source>
</evidence>
<dbReference type="InterPro" id="IPR005625">
    <property type="entry name" value="PepSY-ass_TM"/>
</dbReference>
<name>A0ABS1B8I8_9MICO</name>
<feature type="domain" description="PepSY" evidence="2">
    <location>
        <begin position="74"/>
        <end position="133"/>
    </location>
</feature>
<evidence type="ECO:0000256" key="1">
    <source>
        <dbReference type="SAM" id="Phobius"/>
    </source>
</evidence>
<keyword evidence="4" id="KW-1185">Reference proteome</keyword>
<feature type="transmembrane region" description="Helical" evidence="1">
    <location>
        <begin position="210"/>
        <end position="233"/>
    </location>
</feature>